<dbReference type="PANTHER" id="PTHR47417">
    <property type="entry name" value="SMR DOMAIN-CONTAINING PROTEIN YPL199C"/>
    <property type="match status" value="1"/>
</dbReference>
<dbReference type="HOGENOM" id="CLU_977242_0_0_1"/>
<dbReference type="Gene3D" id="3.30.1370.110">
    <property type="match status" value="1"/>
</dbReference>
<dbReference type="InterPro" id="IPR036063">
    <property type="entry name" value="Smr_dom_sf"/>
</dbReference>
<dbReference type="AlphaFoldDB" id="A0A0C3LVU1"/>
<keyword evidence="4" id="KW-1185">Reference proteome</keyword>
<dbReference type="SMART" id="SM01162">
    <property type="entry name" value="DUF1771"/>
    <property type="match status" value="1"/>
</dbReference>
<dbReference type="EMBL" id="KN823041">
    <property type="protein sequence ID" value="KIO25502.1"/>
    <property type="molecule type" value="Genomic_DNA"/>
</dbReference>
<accession>A0A0C3LVU1</accession>
<dbReference type="Pfam" id="PF08590">
    <property type="entry name" value="DUF1771"/>
    <property type="match status" value="1"/>
</dbReference>
<dbReference type="PROSITE" id="PS50828">
    <property type="entry name" value="SMR"/>
    <property type="match status" value="1"/>
</dbReference>
<dbReference type="InterPro" id="IPR053020">
    <property type="entry name" value="Smr_domain_protein"/>
</dbReference>
<reference evidence="3 4" key="1">
    <citation type="submission" date="2014-04" db="EMBL/GenBank/DDBJ databases">
        <authorList>
            <consortium name="DOE Joint Genome Institute"/>
            <person name="Kuo A."/>
            <person name="Girlanda M."/>
            <person name="Perotto S."/>
            <person name="Kohler A."/>
            <person name="Nagy L.G."/>
            <person name="Floudas D."/>
            <person name="Copeland A."/>
            <person name="Barry K.W."/>
            <person name="Cichocki N."/>
            <person name="Veneault-Fourrey C."/>
            <person name="LaButti K."/>
            <person name="Lindquist E.A."/>
            <person name="Lipzen A."/>
            <person name="Lundell T."/>
            <person name="Morin E."/>
            <person name="Murat C."/>
            <person name="Sun H."/>
            <person name="Tunlid A."/>
            <person name="Henrissat B."/>
            <person name="Grigoriev I.V."/>
            <person name="Hibbett D.S."/>
            <person name="Martin F."/>
            <person name="Nordberg H.P."/>
            <person name="Cantor M.N."/>
            <person name="Hua S.X."/>
        </authorList>
    </citation>
    <scope>NUCLEOTIDE SEQUENCE [LARGE SCALE GENOMIC DNA]</scope>
    <source>
        <strain evidence="3 4">MUT 4182</strain>
    </source>
</reference>
<dbReference type="SMART" id="SM00463">
    <property type="entry name" value="SMR"/>
    <property type="match status" value="1"/>
</dbReference>
<dbReference type="PANTHER" id="PTHR47417:SF1">
    <property type="entry name" value="SMR DOMAIN-CONTAINING PROTEIN YPL199C"/>
    <property type="match status" value="1"/>
</dbReference>
<dbReference type="STRING" id="1051891.A0A0C3LVU1"/>
<dbReference type="SUPFAM" id="SSF160443">
    <property type="entry name" value="SMR domain-like"/>
    <property type="match status" value="1"/>
</dbReference>
<dbReference type="Proteomes" id="UP000054248">
    <property type="component" value="Unassembled WGS sequence"/>
</dbReference>
<evidence type="ECO:0000313" key="4">
    <source>
        <dbReference type="Proteomes" id="UP000054248"/>
    </source>
</evidence>
<evidence type="ECO:0000256" key="1">
    <source>
        <dbReference type="SAM" id="MobiDB-lite"/>
    </source>
</evidence>
<dbReference type="OrthoDB" id="3231855at2759"/>
<evidence type="ECO:0000313" key="3">
    <source>
        <dbReference type="EMBL" id="KIO25502.1"/>
    </source>
</evidence>
<protein>
    <recommendedName>
        <fullName evidence="2">Smr domain-containing protein</fullName>
    </recommendedName>
</protein>
<sequence>MIQRMRAQADELVKGIQAELKETRDGGELEADDEDFATLQRRLQVAWLAWRLSVERRKTFGAKSFGFIALTAIFDGMRAIDVWRAENETRDRSETPEPPTSSRSPVLPALGAAQETSQGALRICRQEPIHVTLRAQANAEGDAMGRCFRESQEAYRSGDRARAKELSDQGKLHKAEMEELNKKASEGIFIANNVNRPPHEIDLHSLYVNEAIERTTLALIAARERGDPQLHLIVGRGMHSRDSVGKLRVAIENLMTMYDFTCQPDPRNVGVLIVRLDESRGMDID</sequence>
<gene>
    <name evidence="3" type="ORF">M407DRAFT_8388</name>
</gene>
<dbReference type="InterPro" id="IPR002625">
    <property type="entry name" value="Smr_dom"/>
</dbReference>
<dbReference type="InterPro" id="IPR013899">
    <property type="entry name" value="DUF1771"/>
</dbReference>
<name>A0A0C3LVU1_9AGAM</name>
<proteinExistence type="predicted"/>
<feature type="domain" description="Smr" evidence="2">
    <location>
        <begin position="201"/>
        <end position="277"/>
    </location>
</feature>
<organism evidence="3 4">
    <name type="scientific">Tulasnella calospora MUT 4182</name>
    <dbReference type="NCBI Taxonomy" id="1051891"/>
    <lineage>
        <taxon>Eukaryota</taxon>
        <taxon>Fungi</taxon>
        <taxon>Dikarya</taxon>
        <taxon>Basidiomycota</taxon>
        <taxon>Agaricomycotina</taxon>
        <taxon>Agaricomycetes</taxon>
        <taxon>Cantharellales</taxon>
        <taxon>Tulasnellaceae</taxon>
        <taxon>Tulasnella</taxon>
    </lineage>
</organism>
<feature type="region of interest" description="Disordered" evidence="1">
    <location>
        <begin position="87"/>
        <end position="107"/>
    </location>
</feature>
<reference evidence="4" key="2">
    <citation type="submission" date="2015-01" db="EMBL/GenBank/DDBJ databases">
        <title>Evolutionary Origins and Diversification of the Mycorrhizal Mutualists.</title>
        <authorList>
            <consortium name="DOE Joint Genome Institute"/>
            <consortium name="Mycorrhizal Genomics Consortium"/>
            <person name="Kohler A."/>
            <person name="Kuo A."/>
            <person name="Nagy L.G."/>
            <person name="Floudas D."/>
            <person name="Copeland A."/>
            <person name="Barry K.W."/>
            <person name="Cichocki N."/>
            <person name="Veneault-Fourrey C."/>
            <person name="LaButti K."/>
            <person name="Lindquist E.A."/>
            <person name="Lipzen A."/>
            <person name="Lundell T."/>
            <person name="Morin E."/>
            <person name="Murat C."/>
            <person name="Riley R."/>
            <person name="Ohm R."/>
            <person name="Sun H."/>
            <person name="Tunlid A."/>
            <person name="Henrissat B."/>
            <person name="Grigoriev I.V."/>
            <person name="Hibbett D.S."/>
            <person name="Martin F."/>
        </authorList>
    </citation>
    <scope>NUCLEOTIDE SEQUENCE [LARGE SCALE GENOMIC DNA]</scope>
    <source>
        <strain evidence="4">MUT 4182</strain>
    </source>
</reference>
<evidence type="ECO:0000259" key="2">
    <source>
        <dbReference type="PROSITE" id="PS50828"/>
    </source>
</evidence>